<evidence type="ECO:0000313" key="2">
    <source>
        <dbReference type="Proteomes" id="UP000298030"/>
    </source>
</evidence>
<dbReference type="AlphaFoldDB" id="A0A4Y7SML2"/>
<keyword evidence="2" id="KW-1185">Reference proteome</keyword>
<comment type="caution">
    <text evidence="1">The sequence shown here is derived from an EMBL/GenBank/DDBJ whole genome shotgun (WGS) entry which is preliminary data.</text>
</comment>
<organism evidence="1 2">
    <name type="scientific">Coprinellus micaceus</name>
    <name type="common">Glistening ink-cap mushroom</name>
    <name type="synonym">Coprinus micaceus</name>
    <dbReference type="NCBI Taxonomy" id="71717"/>
    <lineage>
        <taxon>Eukaryota</taxon>
        <taxon>Fungi</taxon>
        <taxon>Dikarya</taxon>
        <taxon>Basidiomycota</taxon>
        <taxon>Agaricomycotina</taxon>
        <taxon>Agaricomycetes</taxon>
        <taxon>Agaricomycetidae</taxon>
        <taxon>Agaricales</taxon>
        <taxon>Agaricineae</taxon>
        <taxon>Psathyrellaceae</taxon>
        <taxon>Coprinellus</taxon>
    </lineage>
</organism>
<dbReference type="Proteomes" id="UP000298030">
    <property type="component" value="Unassembled WGS sequence"/>
</dbReference>
<protein>
    <submittedName>
        <fullName evidence="1">Uncharacterized protein</fullName>
    </submittedName>
</protein>
<reference evidence="1 2" key="1">
    <citation type="journal article" date="2019" name="Nat. Ecol. Evol.">
        <title>Megaphylogeny resolves global patterns of mushroom evolution.</title>
        <authorList>
            <person name="Varga T."/>
            <person name="Krizsan K."/>
            <person name="Foldi C."/>
            <person name="Dima B."/>
            <person name="Sanchez-Garcia M."/>
            <person name="Sanchez-Ramirez S."/>
            <person name="Szollosi G.J."/>
            <person name="Szarkandi J.G."/>
            <person name="Papp V."/>
            <person name="Albert L."/>
            <person name="Andreopoulos W."/>
            <person name="Angelini C."/>
            <person name="Antonin V."/>
            <person name="Barry K.W."/>
            <person name="Bougher N.L."/>
            <person name="Buchanan P."/>
            <person name="Buyck B."/>
            <person name="Bense V."/>
            <person name="Catcheside P."/>
            <person name="Chovatia M."/>
            <person name="Cooper J."/>
            <person name="Damon W."/>
            <person name="Desjardin D."/>
            <person name="Finy P."/>
            <person name="Geml J."/>
            <person name="Haridas S."/>
            <person name="Hughes K."/>
            <person name="Justo A."/>
            <person name="Karasinski D."/>
            <person name="Kautmanova I."/>
            <person name="Kiss B."/>
            <person name="Kocsube S."/>
            <person name="Kotiranta H."/>
            <person name="LaButti K.M."/>
            <person name="Lechner B.E."/>
            <person name="Liimatainen K."/>
            <person name="Lipzen A."/>
            <person name="Lukacs Z."/>
            <person name="Mihaltcheva S."/>
            <person name="Morgado L.N."/>
            <person name="Niskanen T."/>
            <person name="Noordeloos M.E."/>
            <person name="Ohm R.A."/>
            <person name="Ortiz-Santana B."/>
            <person name="Ovrebo C."/>
            <person name="Racz N."/>
            <person name="Riley R."/>
            <person name="Savchenko A."/>
            <person name="Shiryaev A."/>
            <person name="Soop K."/>
            <person name="Spirin V."/>
            <person name="Szebenyi C."/>
            <person name="Tomsovsky M."/>
            <person name="Tulloss R.E."/>
            <person name="Uehling J."/>
            <person name="Grigoriev I.V."/>
            <person name="Vagvolgyi C."/>
            <person name="Papp T."/>
            <person name="Martin F.M."/>
            <person name="Miettinen O."/>
            <person name="Hibbett D.S."/>
            <person name="Nagy L.G."/>
        </authorList>
    </citation>
    <scope>NUCLEOTIDE SEQUENCE [LARGE SCALE GENOMIC DNA]</scope>
    <source>
        <strain evidence="1 2">FP101781</strain>
    </source>
</reference>
<dbReference type="EMBL" id="QPFP01000082">
    <property type="protein sequence ID" value="TEB23110.1"/>
    <property type="molecule type" value="Genomic_DNA"/>
</dbReference>
<gene>
    <name evidence="1" type="ORF">FA13DRAFT_1715635</name>
</gene>
<name>A0A4Y7SML2_COPMI</name>
<evidence type="ECO:0000313" key="1">
    <source>
        <dbReference type="EMBL" id="TEB23110.1"/>
    </source>
</evidence>
<sequence length="156" mass="17572">MDIRLAVLSQALMGERHVHRWIPYGGKLFAEIPPNAQHKRRNPTYTIRTQTLQPHHTDRLRPSNSAVLRNLARQPDTLNTQAQGFRKISPPVGPMTSVNANVMIVAQLLPRYSLVGLSRTPGVVMRYNRQQAPSTVFLPKGLTVGWPEKKEALSHN</sequence>
<proteinExistence type="predicted"/>
<accession>A0A4Y7SML2</accession>